<protein>
    <submittedName>
        <fullName evidence="1">Uncharacterized protein</fullName>
    </submittedName>
</protein>
<organism evidence="1 2">
    <name type="scientific">Rhizophagus irregularis</name>
    <dbReference type="NCBI Taxonomy" id="588596"/>
    <lineage>
        <taxon>Eukaryota</taxon>
        <taxon>Fungi</taxon>
        <taxon>Fungi incertae sedis</taxon>
        <taxon>Mucoromycota</taxon>
        <taxon>Glomeromycotina</taxon>
        <taxon>Glomeromycetes</taxon>
        <taxon>Glomerales</taxon>
        <taxon>Glomeraceae</taxon>
        <taxon>Rhizophagus</taxon>
    </lineage>
</organism>
<name>A0A2I1H5T4_9GLOM</name>
<gene>
    <name evidence="1" type="ORF">RhiirA4_472912</name>
</gene>
<comment type="caution">
    <text evidence="1">The sequence shown here is derived from an EMBL/GenBank/DDBJ whole genome shotgun (WGS) entry which is preliminary data.</text>
</comment>
<dbReference type="AlphaFoldDB" id="A0A2I1H5T4"/>
<dbReference type="VEuPathDB" id="FungiDB:RhiirFUN_014964"/>
<evidence type="ECO:0000313" key="2">
    <source>
        <dbReference type="Proteomes" id="UP000234323"/>
    </source>
</evidence>
<keyword evidence="2" id="KW-1185">Reference proteome</keyword>
<dbReference type="Proteomes" id="UP000234323">
    <property type="component" value="Unassembled WGS sequence"/>
</dbReference>
<evidence type="ECO:0000313" key="1">
    <source>
        <dbReference type="EMBL" id="PKY54227.1"/>
    </source>
</evidence>
<reference evidence="1 2" key="1">
    <citation type="submission" date="2015-10" db="EMBL/GenBank/DDBJ databases">
        <title>Genome analyses suggest a sexual origin of heterokaryosis in a supposedly ancient asexual fungus.</title>
        <authorList>
            <person name="Ropars J."/>
            <person name="Sedzielewska K."/>
            <person name="Noel J."/>
            <person name="Charron P."/>
            <person name="Farinelli L."/>
            <person name="Marton T."/>
            <person name="Kruger M."/>
            <person name="Pelin A."/>
            <person name="Brachmann A."/>
            <person name="Corradi N."/>
        </authorList>
    </citation>
    <scope>NUCLEOTIDE SEQUENCE [LARGE SCALE GENOMIC DNA]</scope>
    <source>
        <strain evidence="1 2">A4</strain>
    </source>
</reference>
<sequence>MLDIYKIINSLLEKEETKKLQIHLINHPEKEEKLLLALRSHNSKDKQSLLKYFLEIMSSMLSNNFIKSRYTVYDAMTKLFFVLYHMPVNLDEHKGLCVVMISQLEHNALLSNRF</sequence>
<dbReference type="EMBL" id="LLXI01001560">
    <property type="protein sequence ID" value="PKY54227.1"/>
    <property type="molecule type" value="Genomic_DNA"/>
</dbReference>
<dbReference type="OrthoDB" id="2319030at2759"/>
<proteinExistence type="predicted"/>
<accession>A0A2I1H5T4</accession>